<dbReference type="RefSeq" id="WP_147449407.1">
    <property type="nucleotide sequence ID" value="NZ_RBWU01000002.1"/>
</dbReference>
<comment type="caution">
    <text evidence="2">The sequence shown here is derived from an EMBL/GenBank/DDBJ whole genome shotgun (WGS) entry which is preliminary data.</text>
</comment>
<dbReference type="EMBL" id="RBWU01000002">
    <property type="protein sequence ID" value="RKS76972.1"/>
    <property type="molecule type" value="Genomic_DNA"/>
</dbReference>
<evidence type="ECO:0000256" key="1">
    <source>
        <dbReference type="SAM" id="SignalP"/>
    </source>
</evidence>
<organism evidence="2 3">
    <name type="scientific">Actinomadura pelletieri DSM 43383</name>
    <dbReference type="NCBI Taxonomy" id="1120940"/>
    <lineage>
        <taxon>Bacteria</taxon>
        <taxon>Bacillati</taxon>
        <taxon>Actinomycetota</taxon>
        <taxon>Actinomycetes</taxon>
        <taxon>Streptosporangiales</taxon>
        <taxon>Thermomonosporaceae</taxon>
        <taxon>Actinomadura</taxon>
    </lineage>
</organism>
<protein>
    <recommendedName>
        <fullName evidence="4">Secreted protein</fullName>
    </recommendedName>
</protein>
<proteinExistence type="predicted"/>
<dbReference type="OrthoDB" id="3539240at2"/>
<feature type="signal peptide" evidence="1">
    <location>
        <begin position="1"/>
        <end position="28"/>
    </location>
</feature>
<name>A0A495QTW9_9ACTN</name>
<keyword evidence="3" id="KW-1185">Reference proteome</keyword>
<evidence type="ECO:0000313" key="2">
    <source>
        <dbReference type="EMBL" id="RKS76972.1"/>
    </source>
</evidence>
<keyword evidence="1" id="KW-0732">Signal</keyword>
<gene>
    <name evidence="2" type="ORF">BZB76_2341</name>
</gene>
<dbReference type="Proteomes" id="UP000274601">
    <property type="component" value="Unassembled WGS sequence"/>
</dbReference>
<sequence>MRVRSRAWVVAAVTGAVAWSAGSGPALGAVGSASAIIVYDCASVVLNPVTAEATGHGCARGADGAPGLTGYALYDQAQEEEYACDNVSTAPDPKGGLIVSGTGCERVVAP</sequence>
<evidence type="ECO:0008006" key="4">
    <source>
        <dbReference type="Google" id="ProtNLM"/>
    </source>
</evidence>
<dbReference type="AlphaFoldDB" id="A0A495QTW9"/>
<evidence type="ECO:0000313" key="3">
    <source>
        <dbReference type="Proteomes" id="UP000274601"/>
    </source>
</evidence>
<accession>A0A495QTW9</accession>
<reference evidence="2 3" key="1">
    <citation type="submission" date="2018-10" db="EMBL/GenBank/DDBJ databases">
        <title>Genomic Encyclopedia of Archaeal and Bacterial Type Strains, Phase II (KMG-II): from individual species to whole genera.</title>
        <authorList>
            <person name="Goeker M."/>
        </authorList>
    </citation>
    <scope>NUCLEOTIDE SEQUENCE [LARGE SCALE GENOMIC DNA]</scope>
    <source>
        <strain evidence="2 3">DSM 43383</strain>
    </source>
</reference>
<feature type="chain" id="PRO_5019785226" description="Secreted protein" evidence="1">
    <location>
        <begin position="29"/>
        <end position="110"/>
    </location>
</feature>